<evidence type="ECO:0000256" key="5">
    <source>
        <dbReference type="ARBA" id="ARBA00022989"/>
    </source>
</evidence>
<evidence type="ECO:0000313" key="11">
    <source>
        <dbReference type="EMBL" id="MFC4737846.1"/>
    </source>
</evidence>
<feature type="transmembrane region" description="Helical" evidence="8">
    <location>
        <begin position="177"/>
        <end position="198"/>
    </location>
</feature>
<dbReference type="RefSeq" id="WP_377910432.1">
    <property type="nucleotide sequence ID" value="NZ_JBHSGK010000019.1"/>
</dbReference>
<evidence type="ECO:0000256" key="3">
    <source>
        <dbReference type="ARBA" id="ARBA00022475"/>
    </source>
</evidence>
<evidence type="ECO:0000256" key="1">
    <source>
        <dbReference type="ARBA" id="ARBA00004651"/>
    </source>
</evidence>
<feature type="region of interest" description="Disordered" evidence="7">
    <location>
        <begin position="225"/>
        <end position="247"/>
    </location>
</feature>
<gene>
    <name evidence="11" type="ORF">ACFO4L_14795</name>
</gene>
<keyword evidence="5 8" id="KW-1133">Transmembrane helix</keyword>
<dbReference type="Pfam" id="PF13807">
    <property type="entry name" value="GNVR"/>
    <property type="match status" value="1"/>
</dbReference>
<name>A0ABV9NZR5_9BACI</name>
<sequence>MEETISLKEIIQTIRQRLIMIISITLAAVAIAAGVSYFVLTPMYSASTQILVNQSTEGENVFTQNDIRTNVELINTYNVIMTSPRILEPTIDELNLEQGVGTLRNQVNVSAEGESQVVTVTVEDANPASAVEIANTMASVFQQDIVEIMNVDNVSILSAAELSDNPSPVSPNPTLNMAIAFVVGLMASVGLAFLLAFLDRTIKTEDDVEEKLGIPVLASISTMNTSDMEESDLSHTRRGKGRETYGA</sequence>
<evidence type="ECO:0000256" key="8">
    <source>
        <dbReference type="SAM" id="Phobius"/>
    </source>
</evidence>
<dbReference type="Proteomes" id="UP001595896">
    <property type="component" value="Unassembled WGS sequence"/>
</dbReference>
<comment type="caution">
    <text evidence="11">The sequence shown here is derived from an EMBL/GenBank/DDBJ whole genome shotgun (WGS) entry which is preliminary data.</text>
</comment>
<reference evidence="12" key="1">
    <citation type="journal article" date="2019" name="Int. J. Syst. Evol. Microbiol.">
        <title>The Global Catalogue of Microorganisms (GCM) 10K type strain sequencing project: providing services to taxonomists for standard genome sequencing and annotation.</title>
        <authorList>
            <consortium name="The Broad Institute Genomics Platform"/>
            <consortium name="The Broad Institute Genome Sequencing Center for Infectious Disease"/>
            <person name="Wu L."/>
            <person name="Ma J."/>
        </authorList>
    </citation>
    <scope>NUCLEOTIDE SEQUENCE [LARGE SCALE GENOMIC DNA]</scope>
    <source>
        <strain evidence="12">JCM 12165</strain>
    </source>
</reference>
<evidence type="ECO:0000259" key="9">
    <source>
        <dbReference type="Pfam" id="PF02706"/>
    </source>
</evidence>
<evidence type="ECO:0000256" key="2">
    <source>
        <dbReference type="ARBA" id="ARBA00006683"/>
    </source>
</evidence>
<dbReference type="PANTHER" id="PTHR32309">
    <property type="entry name" value="TYROSINE-PROTEIN KINASE"/>
    <property type="match status" value="1"/>
</dbReference>
<feature type="domain" description="Tyrosine-protein kinase G-rich" evidence="10">
    <location>
        <begin position="138"/>
        <end position="194"/>
    </location>
</feature>
<evidence type="ECO:0000256" key="4">
    <source>
        <dbReference type="ARBA" id="ARBA00022692"/>
    </source>
</evidence>
<evidence type="ECO:0000256" key="6">
    <source>
        <dbReference type="ARBA" id="ARBA00023136"/>
    </source>
</evidence>
<evidence type="ECO:0000313" key="12">
    <source>
        <dbReference type="Proteomes" id="UP001595896"/>
    </source>
</evidence>
<keyword evidence="6 8" id="KW-0472">Membrane</keyword>
<protein>
    <submittedName>
        <fullName evidence="11">YveK family protein</fullName>
    </submittedName>
</protein>
<dbReference type="Pfam" id="PF02706">
    <property type="entry name" value="Wzz"/>
    <property type="match status" value="1"/>
</dbReference>
<evidence type="ECO:0000259" key="10">
    <source>
        <dbReference type="Pfam" id="PF13807"/>
    </source>
</evidence>
<accession>A0ABV9NZR5</accession>
<dbReference type="EMBL" id="JBHSGK010000019">
    <property type="protein sequence ID" value="MFC4737846.1"/>
    <property type="molecule type" value="Genomic_DNA"/>
</dbReference>
<keyword evidence="4 8" id="KW-0812">Transmembrane</keyword>
<dbReference type="InterPro" id="IPR032807">
    <property type="entry name" value="GNVR"/>
</dbReference>
<dbReference type="InterPro" id="IPR003856">
    <property type="entry name" value="LPS_length_determ_N"/>
</dbReference>
<comment type="similarity">
    <text evidence="2">Belongs to the CpsC/CapA family.</text>
</comment>
<feature type="domain" description="Polysaccharide chain length determinant N-terminal" evidence="9">
    <location>
        <begin position="3"/>
        <end position="94"/>
    </location>
</feature>
<feature type="transmembrane region" description="Helical" evidence="8">
    <location>
        <begin position="18"/>
        <end position="40"/>
    </location>
</feature>
<evidence type="ECO:0000256" key="7">
    <source>
        <dbReference type="SAM" id="MobiDB-lite"/>
    </source>
</evidence>
<proteinExistence type="inferred from homology"/>
<keyword evidence="12" id="KW-1185">Reference proteome</keyword>
<dbReference type="PANTHER" id="PTHR32309:SF13">
    <property type="entry name" value="FERRIC ENTEROBACTIN TRANSPORT PROTEIN FEPE"/>
    <property type="match status" value="1"/>
</dbReference>
<keyword evidence="3" id="KW-1003">Cell membrane</keyword>
<comment type="subcellular location">
    <subcellularLocation>
        <location evidence="1">Cell membrane</location>
        <topology evidence="1">Multi-pass membrane protein</topology>
    </subcellularLocation>
</comment>
<dbReference type="InterPro" id="IPR050445">
    <property type="entry name" value="Bact_polysacc_biosynth/exp"/>
</dbReference>
<organism evidence="11 12">
    <name type="scientific">Bacillus daqingensis</name>
    <dbReference type="NCBI Taxonomy" id="872396"/>
    <lineage>
        <taxon>Bacteria</taxon>
        <taxon>Bacillati</taxon>
        <taxon>Bacillota</taxon>
        <taxon>Bacilli</taxon>
        <taxon>Bacillales</taxon>
        <taxon>Bacillaceae</taxon>
        <taxon>Bacillus</taxon>
    </lineage>
</organism>